<comment type="caution">
    <text evidence="1">The sequence shown here is derived from an EMBL/GenBank/DDBJ whole genome shotgun (WGS) entry which is preliminary data.</text>
</comment>
<evidence type="ECO:0000313" key="1">
    <source>
        <dbReference type="EMBL" id="TGK41530.1"/>
    </source>
</evidence>
<evidence type="ECO:0000313" key="2">
    <source>
        <dbReference type="Proteomes" id="UP000298097"/>
    </source>
</evidence>
<organism evidence="1 2">
    <name type="scientific">Leptospira andrefontaineae</name>
    <dbReference type="NCBI Taxonomy" id="2484976"/>
    <lineage>
        <taxon>Bacteria</taxon>
        <taxon>Pseudomonadati</taxon>
        <taxon>Spirochaetota</taxon>
        <taxon>Spirochaetia</taxon>
        <taxon>Leptospirales</taxon>
        <taxon>Leptospiraceae</taxon>
        <taxon>Leptospira</taxon>
    </lineage>
</organism>
<name>A0A4R9H7C9_9LEPT</name>
<gene>
    <name evidence="1" type="ORF">EHO65_07400</name>
</gene>
<dbReference type="Proteomes" id="UP000298097">
    <property type="component" value="Unassembled WGS sequence"/>
</dbReference>
<keyword evidence="2" id="KW-1185">Reference proteome</keyword>
<proteinExistence type="predicted"/>
<protein>
    <submittedName>
        <fullName evidence="1">Uncharacterized protein</fullName>
    </submittedName>
</protein>
<dbReference type="EMBL" id="RQEY01000012">
    <property type="protein sequence ID" value="TGK41530.1"/>
    <property type="molecule type" value="Genomic_DNA"/>
</dbReference>
<accession>A0A4R9H7C9</accession>
<reference evidence="1" key="1">
    <citation type="journal article" date="2019" name="PLoS Negl. Trop. Dis.">
        <title>Revisiting the worldwide diversity of Leptospira species in the environment.</title>
        <authorList>
            <person name="Vincent A.T."/>
            <person name="Schiettekatte O."/>
            <person name="Bourhy P."/>
            <person name="Veyrier F.J."/>
            <person name="Picardeau M."/>
        </authorList>
    </citation>
    <scope>NUCLEOTIDE SEQUENCE [LARGE SCALE GENOMIC DNA]</scope>
    <source>
        <strain evidence="1">201800301</strain>
    </source>
</reference>
<dbReference type="AlphaFoldDB" id="A0A4R9H7C9"/>
<dbReference type="OrthoDB" id="344668at2"/>
<sequence>MQKANWKDAIGSIRRKFFGSLLDRPRFFGKSINVTLPIGEEYKRERITKTQRLQFPEGVVSRDELEDADKGVFDFLAQDWNRIYKQERDKASILGYIAQYMLGQGEDPDELKQMTIPEFSEKAKSYNLPGLDNIDELIERTGLTREQSYALLYAQAKGAEWLAIYNKNGERTGKAYDLITRMYREQISEALVRGSTISEIRSLMVSPDDDEIKAALGLFEDGISEFQRSLREKRYEKLVTDHLNRDMQRFAFTECSINFNNGKLLMLVNEGGERAQYVRFTKGNYAVDSSSHNHSPVSCRKCLERIGQIARLFPTEDSLHSKEYMRSLGLTWLGEDQFSGDDLSTTAVWPGKSNAERSMDDWWYCCPMHPNCSCVYEDLGEETSEEDSEIFDEFKEIFEDGHRRDQSFRERVHARFEADLEANREANRLEKEYGPIRKAGVYKNGNWEELSCDFQRDDSLEWLISYIDWRERVLN</sequence>